<reference evidence="2" key="1">
    <citation type="submission" date="2012-08" db="EMBL/GenBank/DDBJ databases">
        <title>The Genome Sequence of Wuchereria bancrofti.</title>
        <authorList>
            <person name="Nutman T.B."/>
            <person name="Fink D.L."/>
            <person name="Russ C."/>
            <person name="Young S."/>
            <person name="Zeng Q."/>
            <person name="Koehrsen M."/>
            <person name="Alvarado L."/>
            <person name="Berlin A."/>
            <person name="Chapman S.B."/>
            <person name="Chen Z."/>
            <person name="Freedman E."/>
            <person name="Gellesch M."/>
            <person name="Goldberg J."/>
            <person name="Griggs A."/>
            <person name="Gujja S."/>
            <person name="Heilman E.R."/>
            <person name="Heiman D."/>
            <person name="Hepburn T."/>
            <person name="Howarth C."/>
            <person name="Jen D."/>
            <person name="Larson L."/>
            <person name="Lewis B."/>
            <person name="Mehta T."/>
            <person name="Park D."/>
            <person name="Pearson M."/>
            <person name="Roberts A."/>
            <person name="Saif S."/>
            <person name="Shea T."/>
            <person name="Shenoy N."/>
            <person name="Sisk P."/>
            <person name="Stolte C."/>
            <person name="Sykes S."/>
            <person name="Walk T."/>
            <person name="White J."/>
            <person name="Yandava C."/>
            <person name="Haas B."/>
            <person name="Henn M.R."/>
            <person name="Nusbaum C."/>
            <person name="Birren B."/>
        </authorList>
    </citation>
    <scope>NUCLEOTIDE SEQUENCE [LARGE SCALE GENOMIC DNA]</scope>
    <source>
        <strain evidence="2">NA</strain>
    </source>
</reference>
<dbReference type="AlphaFoldDB" id="J9EHQ0"/>
<dbReference type="EMBL" id="ADBV01003456">
    <property type="protein sequence ID" value="EJW81673.1"/>
    <property type="molecule type" value="Genomic_DNA"/>
</dbReference>
<name>J9EHQ0_WUCBA</name>
<protein>
    <submittedName>
        <fullName evidence="1">Uncharacterized protein</fullName>
    </submittedName>
</protein>
<sequence length="73" mass="8426">MEDFNFSNKNIENESGIKENAQQMFDATLYDNAHGADGYVRIHYDTRAACNVLYKLQQSRVMHRSAVSRVSRL</sequence>
<dbReference type="Proteomes" id="UP000004810">
    <property type="component" value="Unassembled WGS sequence"/>
</dbReference>
<gene>
    <name evidence="1" type="ORF">WUBG_07417</name>
</gene>
<proteinExistence type="predicted"/>
<evidence type="ECO:0000313" key="2">
    <source>
        <dbReference type="Proteomes" id="UP000004810"/>
    </source>
</evidence>
<accession>J9EHQ0</accession>
<comment type="caution">
    <text evidence="1">The sequence shown here is derived from an EMBL/GenBank/DDBJ whole genome shotgun (WGS) entry which is preliminary data.</text>
</comment>
<organism evidence="1 2">
    <name type="scientific">Wuchereria bancrofti</name>
    <dbReference type="NCBI Taxonomy" id="6293"/>
    <lineage>
        <taxon>Eukaryota</taxon>
        <taxon>Metazoa</taxon>
        <taxon>Ecdysozoa</taxon>
        <taxon>Nematoda</taxon>
        <taxon>Chromadorea</taxon>
        <taxon>Rhabditida</taxon>
        <taxon>Spirurina</taxon>
        <taxon>Spiruromorpha</taxon>
        <taxon>Filarioidea</taxon>
        <taxon>Onchocercidae</taxon>
        <taxon>Wuchereria</taxon>
    </lineage>
</organism>
<evidence type="ECO:0000313" key="1">
    <source>
        <dbReference type="EMBL" id="EJW81673.1"/>
    </source>
</evidence>